<dbReference type="SUPFAM" id="SSF117143">
    <property type="entry name" value="Flagellar hook protein flgE"/>
    <property type="match status" value="1"/>
</dbReference>
<keyword evidence="10" id="KW-0969">Cilium</keyword>
<evidence type="ECO:0000313" key="11">
    <source>
        <dbReference type="Proteomes" id="UP000786875"/>
    </source>
</evidence>
<dbReference type="InterPro" id="IPR019776">
    <property type="entry name" value="Flagellar_basal_body_rod_CS"/>
</dbReference>
<evidence type="ECO:0000256" key="1">
    <source>
        <dbReference type="ARBA" id="ARBA00004117"/>
    </source>
</evidence>
<dbReference type="Pfam" id="PF06429">
    <property type="entry name" value="Flg_bbr_C"/>
    <property type="match status" value="1"/>
</dbReference>
<evidence type="ECO:0000256" key="5">
    <source>
        <dbReference type="ARBA" id="ARBA00040228"/>
    </source>
</evidence>
<organism evidence="10 11">
    <name type="scientific">Rosenbergiella australiborealis</name>
    <dbReference type="NCBI Taxonomy" id="1544696"/>
    <lineage>
        <taxon>Bacteria</taxon>
        <taxon>Pseudomonadati</taxon>
        <taxon>Pseudomonadota</taxon>
        <taxon>Gammaproteobacteria</taxon>
        <taxon>Enterobacterales</taxon>
        <taxon>Erwiniaceae</taxon>
        <taxon>Rosenbergiella</taxon>
    </lineage>
</organism>
<accession>A0ABS5T2R6</accession>
<evidence type="ECO:0000259" key="7">
    <source>
        <dbReference type="Pfam" id="PF00460"/>
    </source>
</evidence>
<dbReference type="InterPro" id="IPR053967">
    <property type="entry name" value="LlgE_F_G-like_D1"/>
</dbReference>
<evidence type="ECO:0000313" key="10">
    <source>
        <dbReference type="EMBL" id="MBT0726631.1"/>
    </source>
</evidence>
<keyword evidence="10" id="KW-0282">Flagellum</keyword>
<dbReference type="PANTHER" id="PTHR30435:SF18">
    <property type="entry name" value="FLAGELLAR BASAL-BODY ROD PROTEIN FLGF"/>
    <property type="match status" value="1"/>
</dbReference>
<name>A0ABS5T2R6_9GAMM</name>
<evidence type="ECO:0000259" key="9">
    <source>
        <dbReference type="Pfam" id="PF22692"/>
    </source>
</evidence>
<sequence length="253" mass="26569">MDRMIYTALSGANQTLALQAVTANNLANVSTTGFKAQLANFRSVPIAGTSLATRSFVSASTPGADFTPGRLISTERTLDVALSQNNWLAVTLPDGGEAYTRNGSLQISAQGNLTLQGYPVVGEGGAITIPEHAQLSLAPDGTITALNAGDSPNATVSIGRLKIAHAEPSEIARGEDGLFRLSAKKIAESGGGPLPNDPQGRVMAGMLEESNVNPVQAMVTMINHARRFEMQMKEISHAEQNEQKANQLLSLTS</sequence>
<reference evidence="10 11" key="1">
    <citation type="submission" date="2020-04" db="EMBL/GenBank/DDBJ databases">
        <title>Genome sequencing of Rosenbergiella species.</title>
        <authorList>
            <person name="Alvarez-Perez S."/>
            <person name="Lievens B."/>
        </authorList>
    </citation>
    <scope>NUCLEOTIDE SEQUENCE [LARGE SCALE GENOMIC DNA]</scope>
    <source>
        <strain evidence="10 11">CdVSA20.1</strain>
    </source>
</reference>
<keyword evidence="3 6" id="KW-0975">Bacterial flagellum</keyword>
<keyword evidence="10" id="KW-0966">Cell projection</keyword>
<comment type="subcellular location">
    <subcellularLocation>
        <location evidence="1 6">Bacterial flagellum basal body</location>
    </subcellularLocation>
</comment>
<proteinExistence type="inferred from homology"/>
<feature type="domain" description="Flagellar basal body rod protein N-terminal" evidence="7">
    <location>
        <begin position="5"/>
        <end position="35"/>
    </location>
</feature>
<dbReference type="PROSITE" id="PS00588">
    <property type="entry name" value="FLAGELLA_BB_ROD"/>
    <property type="match status" value="1"/>
</dbReference>
<feature type="domain" description="Flagellar hook protein FlgE/F/G-like D1" evidence="9">
    <location>
        <begin position="85"/>
        <end position="145"/>
    </location>
</feature>
<comment type="caution">
    <text evidence="10">The sequence shown here is derived from an EMBL/GenBank/DDBJ whole genome shotgun (WGS) entry which is preliminary data.</text>
</comment>
<dbReference type="EMBL" id="JABBFO010000002">
    <property type="protein sequence ID" value="MBT0726631.1"/>
    <property type="molecule type" value="Genomic_DNA"/>
</dbReference>
<dbReference type="NCBIfam" id="NF009280">
    <property type="entry name" value="PRK12640.1"/>
    <property type="match status" value="1"/>
</dbReference>
<comment type="similarity">
    <text evidence="2 6">Belongs to the flagella basal body rod proteins family.</text>
</comment>
<dbReference type="InterPro" id="IPR010930">
    <property type="entry name" value="Flg_bb/hook_C_dom"/>
</dbReference>
<evidence type="ECO:0000256" key="6">
    <source>
        <dbReference type="RuleBase" id="RU362116"/>
    </source>
</evidence>
<dbReference type="InterPro" id="IPR001444">
    <property type="entry name" value="Flag_bb_rod_N"/>
</dbReference>
<keyword evidence="11" id="KW-1185">Reference proteome</keyword>
<gene>
    <name evidence="10" type="ORF">HGT73_04410</name>
</gene>
<dbReference type="InterPro" id="IPR037925">
    <property type="entry name" value="FlgE/F/G-like"/>
</dbReference>
<evidence type="ECO:0000259" key="8">
    <source>
        <dbReference type="Pfam" id="PF06429"/>
    </source>
</evidence>
<dbReference type="InterPro" id="IPR020013">
    <property type="entry name" value="Flagellar_FlgE/F/G"/>
</dbReference>
<dbReference type="Proteomes" id="UP000786875">
    <property type="component" value="Unassembled WGS sequence"/>
</dbReference>
<feature type="domain" description="Flagellar basal-body/hook protein C-terminal" evidence="8">
    <location>
        <begin position="204"/>
        <end position="248"/>
    </location>
</feature>
<evidence type="ECO:0000256" key="4">
    <source>
        <dbReference type="ARBA" id="ARBA00038560"/>
    </source>
</evidence>
<evidence type="ECO:0000256" key="2">
    <source>
        <dbReference type="ARBA" id="ARBA00009677"/>
    </source>
</evidence>
<dbReference type="RefSeq" id="WP_214212433.1">
    <property type="nucleotide sequence ID" value="NZ_JABBFO010000002.1"/>
</dbReference>
<comment type="subunit">
    <text evidence="4 6">The basal body constitutes a major portion of the flagellar organelle and consists of five rings (E,L,P,S, and M) mounted on a central rod. The rod consists of about 26 subunits of FlgG in the distal portion, and FlgB, FlgC and FlgF are thought to build up the proximal portion of the rod with about 6 subunits each.</text>
</comment>
<dbReference type="PANTHER" id="PTHR30435">
    <property type="entry name" value="FLAGELLAR PROTEIN"/>
    <property type="match status" value="1"/>
</dbReference>
<dbReference type="Pfam" id="PF00460">
    <property type="entry name" value="Flg_bb_rod"/>
    <property type="match status" value="1"/>
</dbReference>
<evidence type="ECO:0000256" key="3">
    <source>
        <dbReference type="ARBA" id="ARBA00023143"/>
    </source>
</evidence>
<protein>
    <recommendedName>
        <fullName evidence="5 6">Flagellar basal-body rod protein FlgF</fullName>
    </recommendedName>
</protein>
<dbReference type="Pfam" id="PF22692">
    <property type="entry name" value="LlgE_F_G_D1"/>
    <property type="match status" value="1"/>
</dbReference>
<dbReference type="NCBIfam" id="TIGR03506">
    <property type="entry name" value="FlgEFG_subfam"/>
    <property type="match status" value="1"/>
</dbReference>